<reference evidence="2" key="2">
    <citation type="submission" date="2025-09" db="UniProtKB">
        <authorList>
            <consortium name="Ensembl"/>
        </authorList>
    </citation>
    <scope>IDENTIFICATION</scope>
</reference>
<feature type="signal peptide" evidence="1">
    <location>
        <begin position="1"/>
        <end position="27"/>
    </location>
</feature>
<dbReference type="Ensembl" id="ENSVKKT00000002233.1">
    <property type="protein sequence ID" value="ENSVKKP00000002165.1"/>
    <property type="gene ID" value="ENSVKKG00000001754.1"/>
</dbReference>
<dbReference type="PANTHER" id="PTHR48488:SF1">
    <property type="entry name" value="INTERLEUKIN-22"/>
    <property type="match status" value="1"/>
</dbReference>
<dbReference type="Proteomes" id="UP000694545">
    <property type="component" value="Unplaced"/>
</dbReference>
<dbReference type="PANTHER" id="PTHR48488">
    <property type="entry name" value="INTERLEUKIN-22"/>
    <property type="match status" value="1"/>
</dbReference>
<keyword evidence="3" id="KW-1185">Reference proteome</keyword>
<evidence type="ECO:0000256" key="1">
    <source>
        <dbReference type="SAM" id="SignalP"/>
    </source>
</evidence>
<dbReference type="OMA" id="INFQQPY"/>
<dbReference type="SUPFAM" id="SSF47266">
    <property type="entry name" value="4-helical cytokines"/>
    <property type="match status" value="1"/>
</dbReference>
<dbReference type="PRINTS" id="PR01936">
    <property type="entry name" value="INTRLEUKIN22"/>
</dbReference>
<feature type="chain" id="PRO_5034586010" evidence="1">
    <location>
        <begin position="28"/>
        <end position="197"/>
    </location>
</feature>
<reference evidence="2" key="1">
    <citation type="submission" date="2025-08" db="UniProtKB">
        <authorList>
            <consortium name="Ensembl"/>
        </authorList>
    </citation>
    <scope>IDENTIFICATION</scope>
</reference>
<sequence>MNLLQNWTRTFLVGMFCYCCLPLSSLASPLPLKEATALSNHSCTLSKNNFQRTYIMNRTKTLAKQARLFDKDTDNRFIGEHLYININKNDRCYLMKRVTDIVVTNALSELKNQSASVQDVTNFLVHLNVELRHCKPLGHTEHIESNLKKMKDKLNQLGENGKNKAVGELDLLFDYLENACTKTLKKPHNRERGHKKQ</sequence>
<dbReference type="InterPro" id="IPR020453">
    <property type="entry name" value="IL-22"/>
</dbReference>
<dbReference type="GO" id="GO:0005576">
    <property type="term" value="C:extracellular region"/>
    <property type="evidence" value="ECO:0007669"/>
    <property type="project" value="InterPro"/>
</dbReference>
<accession>A0A8D2IZD3</accession>
<gene>
    <name evidence="2" type="primary">IL22</name>
</gene>
<proteinExistence type="predicted"/>
<protein>
    <submittedName>
        <fullName evidence="2">Interleukin 22</fullName>
    </submittedName>
</protein>
<dbReference type="InterPro" id="IPR009079">
    <property type="entry name" value="4_helix_cytokine-like_core"/>
</dbReference>
<dbReference type="AlphaFoldDB" id="A0A8D2IZD3"/>
<name>A0A8D2IZD3_VARKO</name>
<dbReference type="Gene3D" id="1.20.1250.10">
    <property type="match status" value="1"/>
</dbReference>
<keyword evidence="1" id="KW-0732">Signal</keyword>
<organism evidence="2 3">
    <name type="scientific">Varanus komodoensis</name>
    <name type="common">Komodo dragon</name>
    <dbReference type="NCBI Taxonomy" id="61221"/>
    <lineage>
        <taxon>Eukaryota</taxon>
        <taxon>Metazoa</taxon>
        <taxon>Chordata</taxon>
        <taxon>Craniata</taxon>
        <taxon>Vertebrata</taxon>
        <taxon>Euteleostomi</taxon>
        <taxon>Lepidosauria</taxon>
        <taxon>Squamata</taxon>
        <taxon>Bifurcata</taxon>
        <taxon>Unidentata</taxon>
        <taxon>Episquamata</taxon>
        <taxon>Toxicofera</taxon>
        <taxon>Anguimorpha</taxon>
        <taxon>Paleoanguimorpha</taxon>
        <taxon>Varanoidea</taxon>
        <taxon>Varanidae</taxon>
        <taxon>Varanus</taxon>
    </lineage>
</organism>
<dbReference type="Pfam" id="PF14565">
    <property type="entry name" value="IL22"/>
    <property type="match status" value="1"/>
</dbReference>
<evidence type="ECO:0000313" key="3">
    <source>
        <dbReference type="Proteomes" id="UP000694545"/>
    </source>
</evidence>
<evidence type="ECO:0000313" key="2">
    <source>
        <dbReference type="Ensembl" id="ENSVKKP00000002165.1"/>
    </source>
</evidence>